<dbReference type="EMBL" id="VUJW01000010">
    <property type="protein sequence ID" value="KAA1425791.1"/>
    <property type="molecule type" value="Genomic_DNA"/>
</dbReference>
<evidence type="ECO:0000256" key="3">
    <source>
        <dbReference type="ARBA" id="ARBA00022475"/>
    </source>
</evidence>
<gene>
    <name evidence="9" type="ORF">F0U47_15640</name>
</gene>
<reference evidence="9 10" key="2">
    <citation type="submission" date="2019-09" db="EMBL/GenBank/DDBJ databases">
        <authorList>
            <person name="Jin C."/>
        </authorList>
    </citation>
    <scope>NUCLEOTIDE SEQUENCE [LARGE SCALE GENOMIC DNA]</scope>
    <source>
        <strain evidence="9 10">BN140041</strain>
    </source>
</reference>
<evidence type="ECO:0000256" key="8">
    <source>
        <dbReference type="SAM" id="Phobius"/>
    </source>
</evidence>
<feature type="transmembrane region" description="Helical" evidence="8">
    <location>
        <begin position="29"/>
        <end position="48"/>
    </location>
</feature>
<organism evidence="9 10">
    <name type="scientific">Nocardioides antri</name>
    <dbReference type="NCBI Taxonomy" id="2607659"/>
    <lineage>
        <taxon>Bacteria</taxon>
        <taxon>Bacillati</taxon>
        <taxon>Actinomycetota</taxon>
        <taxon>Actinomycetes</taxon>
        <taxon>Propionibacteriales</taxon>
        <taxon>Nocardioidaceae</taxon>
        <taxon>Nocardioides</taxon>
    </lineage>
</organism>
<protein>
    <submittedName>
        <fullName evidence="9">Multidrug efflux SMR transporter</fullName>
    </submittedName>
</protein>
<evidence type="ECO:0000313" key="10">
    <source>
        <dbReference type="Proteomes" id="UP000324351"/>
    </source>
</evidence>
<dbReference type="InterPro" id="IPR037185">
    <property type="entry name" value="EmrE-like"/>
</dbReference>
<dbReference type="PANTHER" id="PTHR30561">
    <property type="entry name" value="SMR FAMILY PROTON-DEPENDENT DRUG EFFLUX TRANSPORTER SUGE"/>
    <property type="match status" value="1"/>
</dbReference>
<evidence type="ECO:0000256" key="4">
    <source>
        <dbReference type="ARBA" id="ARBA00022692"/>
    </source>
</evidence>
<dbReference type="InterPro" id="IPR000390">
    <property type="entry name" value="Small_drug/metabolite_transptr"/>
</dbReference>
<comment type="caution">
    <text evidence="9">The sequence shown here is derived from an EMBL/GenBank/DDBJ whole genome shotgun (WGS) entry which is preliminary data.</text>
</comment>
<evidence type="ECO:0000256" key="1">
    <source>
        <dbReference type="ARBA" id="ARBA00004651"/>
    </source>
</evidence>
<sequence length="107" mass="11214">MVGPWVWLLAAGLVEVAWTQSIKPTEGFTRPVPTLVCFLLGVSSVYLLTRAMDGLPVGTAYCVFTGIGALGAVALGVLWSGDRVSALRMAGLALLVAGLLVVRLDEQ</sequence>
<dbReference type="RefSeq" id="WP_149751418.1">
    <property type="nucleotide sequence ID" value="NZ_VUJW01000010.1"/>
</dbReference>
<feature type="transmembrane region" description="Helical" evidence="8">
    <location>
        <begin position="60"/>
        <end position="79"/>
    </location>
</feature>
<dbReference type="InterPro" id="IPR045324">
    <property type="entry name" value="Small_multidrug_res"/>
</dbReference>
<accession>A0A5B1LYY6</accession>
<dbReference type="Pfam" id="PF00893">
    <property type="entry name" value="Multi_Drug_Res"/>
    <property type="match status" value="1"/>
</dbReference>
<keyword evidence="6 8" id="KW-0472">Membrane</keyword>
<evidence type="ECO:0000256" key="6">
    <source>
        <dbReference type="ARBA" id="ARBA00023136"/>
    </source>
</evidence>
<dbReference type="FunFam" id="1.10.3730.20:FF:000001">
    <property type="entry name" value="Quaternary ammonium compound resistance transporter SugE"/>
    <property type="match status" value="1"/>
</dbReference>
<dbReference type="PANTHER" id="PTHR30561:SF0">
    <property type="entry name" value="GUANIDINIUM EXPORTER"/>
    <property type="match status" value="1"/>
</dbReference>
<proteinExistence type="inferred from homology"/>
<dbReference type="SUPFAM" id="SSF103481">
    <property type="entry name" value="Multidrug resistance efflux transporter EmrE"/>
    <property type="match status" value="1"/>
</dbReference>
<feature type="transmembrane region" description="Helical" evidence="8">
    <location>
        <begin position="85"/>
        <end position="104"/>
    </location>
</feature>
<evidence type="ECO:0000256" key="2">
    <source>
        <dbReference type="ARBA" id="ARBA00022448"/>
    </source>
</evidence>
<dbReference type="GO" id="GO:0005886">
    <property type="term" value="C:plasma membrane"/>
    <property type="evidence" value="ECO:0007669"/>
    <property type="project" value="UniProtKB-SubCell"/>
</dbReference>
<comment type="similarity">
    <text evidence="7">Belongs to the drug/metabolite transporter (DMT) superfamily. Small multidrug resistance (SMR) (TC 2.A.7.1) family.</text>
</comment>
<keyword evidence="10" id="KW-1185">Reference proteome</keyword>
<comment type="subcellular location">
    <subcellularLocation>
        <location evidence="1 7">Cell membrane</location>
        <topology evidence="1 7">Multi-pass membrane protein</topology>
    </subcellularLocation>
</comment>
<dbReference type="Gene3D" id="1.10.3730.20">
    <property type="match status" value="1"/>
</dbReference>
<evidence type="ECO:0000256" key="7">
    <source>
        <dbReference type="RuleBase" id="RU003942"/>
    </source>
</evidence>
<keyword evidence="3" id="KW-1003">Cell membrane</keyword>
<dbReference type="AlphaFoldDB" id="A0A5B1LYY6"/>
<dbReference type="Proteomes" id="UP000324351">
    <property type="component" value="Unassembled WGS sequence"/>
</dbReference>
<reference evidence="9 10" key="1">
    <citation type="submission" date="2019-09" db="EMBL/GenBank/DDBJ databases">
        <title>Nocardioides panacisoli sp. nov., isolated from the soil of a ginseng field.</title>
        <authorList>
            <person name="Cho C."/>
        </authorList>
    </citation>
    <scope>NUCLEOTIDE SEQUENCE [LARGE SCALE GENOMIC DNA]</scope>
    <source>
        <strain evidence="9 10">BN140041</strain>
    </source>
</reference>
<keyword evidence="4 7" id="KW-0812">Transmembrane</keyword>
<keyword evidence="5 8" id="KW-1133">Transmembrane helix</keyword>
<dbReference type="GO" id="GO:0022857">
    <property type="term" value="F:transmembrane transporter activity"/>
    <property type="evidence" value="ECO:0007669"/>
    <property type="project" value="InterPro"/>
</dbReference>
<evidence type="ECO:0000256" key="5">
    <source>
        <dbReference type="ARBA" id="ARBA00022989"/>
    </source>
</evidence>
<evidence type="ECO:0000313" key="9">
    <source>
        <dbReference type="EMBL" id="KAA1425791.1"/>
    </source>
</evidence>
<name>A0A5B1LYY6_9ACTN</name>
<keyword evidence="2" id="KW-0813">Transport</keyword>